<proteinExistence type="predicted"/>
<reference evidence="2 3" key="1">
    <citation type="submission" date="2024-09" db="EMBL/GenBank/DDBJ databases">
        <authorList>
            <person name="Lee S.D."/>
        </authorList>
    </citation>
    <scope>NUCLEOTIDE SEQUENCE [LARGE SCALE GENOMIC DNA]</scope>
    <source>
        <strain evidence="2 3">N8-3</strain>
    </source>
</reference>
<gene>
    <name evidence="2" type="ORF">ACEZDE_17775</name>
</gene>
<dbReference type="Proteomes" id="UP001592531">
    <property type="component" value="Unassembled WGS sequence"/>
</dbReference>
<evidence type="ECO:0000313" key="3">
    <source>
        <dbReference type="Proteomes" id="UP001592531"/>
    </source>
</evidence>
<organism evidence="2 3">
    <name type="scientific">Streptacidiphilus cavernicola</name>
    <dbReference type="NCBI Taxonomy" id="3342716"/>
    <lineage>
        <taxon>Bacteria</taxon>
        <taxon>Bacillati</taxon>
        <taxon>Actinomycetota</taxon>
        <taxon>Actinomycetes</taxon>
        <taxon>Kitasatosporales</taxon>
        <taxon>Streptomycetaceae</taxon>
        <taxon>Streptacidiphilus</taxon>
    </lineage>
</organism>
<evidence type="ECO:0000259" key="1">
    <source>
        <dbReference type="Pfam" id="PF11575"/>
    </source>
</evidence>
<evidence type="ECO:0000313" key="2">
    <source>
        <dbReference type="EMBL" id="MFC1418473.1"/>
    </source>
</evidence>
<comment type="caution">
    <text evidence="2">The sequence shown here is derived from an EMBL/GenBank/DDBJ whole genome shotgun (WGS) entry which is preliminary data.</text>
</comment>
<accession>A0ABV6VXP2</accession>
<keyword evidence="3" id="KW-1185">Reference proteome</keyword>
<feature type="domain" description="Ferric siderophore reductase C-terminal" evidence="1">
    <location>
        <begin position="237"/>
        <end position="262"/>
    </location>
</feature>
<sequence>MDGTGEMAGDATGDREALVAVVERVAALGPFFGFGTHPDGARPALPWRPMAELAEDPAVLRERAEAVRGYLAAGAGRRPEALELRVGASVAQLGLAARLLSPAVGFAALHGGALVAGLDELWWQPVLGGGFPLSLPERAVADALRGADQGPALVGAALGAGLLEGPVRAVLEAAAGLSVSRRVLWGNVASAVNGAAAALAATAPGPVAARGRALAGVLLRQPALRDAALSGPGGFRRRSCCLIYRAAGDPAGPASLCGDCVLAGRPAAR</sequence>
<dbReference type="Pfam" id="PF11575">
    <property type="entry name" value="FhuF_C"/>
    <property type="match status" value="1"/>
</dbReference>
<dbReference type="InterPro" id="IPR024726">
    <property type="entry name" value="FhuF_C"/>
</dbReference>
<dbReference type="RefSeq" id="WP_380537267.1">
    <property type="nucleotide sequence ID" value="NZ_JBHFAB010000012.1"/>
</dbReference>
<protein>
    <submittedName>
        <fullName evidence="2">(2Fe-2S)-binding protein</fullName>
    </submittedName>
</protein>
<name>A0ABV6VXP2_9ACTN</name>
<dbReference type="EMBL" id="JBHFAB010000012">
    <property type="protein sequence ID" value="MFC1418473.1"/>
    <property type="molecule type" value="Genomic_DNA"/>
</dbReference>